<feature type="chain" id="PRO_5002482560" description="Cell wall mannoprotein PIR1-like C-terminal domain-containing protein" evidence="7">
    <location>
        <begin position="20"/>
        <end position="333"/>
    </location>
</feature>
<accession>A0A0F4ZCZ5</accession>
<evidence type="ECO:0000256" key="7">
    <source>
        <dbReference type="SAM" id="SignalP"/>
    </source>
</evidence>
<reference evidence="9 10" key="1">
    <citation type="submission" date="2015-03" db="EMBL/GenBank/DDBJ databases">
        <authorList>
            <person name="Radwan O."/>
            <person name="Al-Naeli F.A."/>
            <person name="Rendon G.A."/>
            <person name="Fields C."/>
        </authorList>
    </citation>
    <scope>NUCLEOTIDE SEQUENCE [LARGE SCALE GENOMIC DNA]</scope>
    <source>
        <strain evidence="9">CR-DP1</strain>
    </source>
</reference>
<dbReference type="EMBL" id="LAEV01001608">
    <property type="protein sequence ID" value="KKA27713.1"/>
    <property type="molecule type" value="Genomic_DNA"/>
</dbReference>
<evidence type="ECO:0000256" key="2">
    <source>
        <dbReference type="ARBA" id="ARBA00022512"/>
    </source>
</evidence>
<keyword evidence="2" id="KW-0134">Cell wall</keyword>
<organism evidence="9 10">
    <name type="scientific">Thielaviopsis punctulata</name>
    <dbReference type="NCBI Taxonomy" id="72032"/>
    <lineage>
        <taxon>Eukaryota</taxon>
        <taxon>Fungi</taxon>
        <taxon>Dikarya</taxon>
        <taxon>Ascomycota</taxon>
        <taxon>Pezizomycotina</taxon>
        <taxon>Sordariomycetes</taxon>
        <taxon>Hypocreomycetidae</taxon>
        <taxon>Microascales</taxon>
        <taxon>Ceratocystidaceae</taxon>
        <taxon>Thielaviopsis</taxon>
    </lineage>
</organism>
<evidence type="ECO:0000256" key="3">
    <source>
        <dbReference type="ARBA" id="ARBA00022525"/>
    </source>
</evidence>
<dbReference type="OrthoDB" id="5415592at2759"/>
<dbReference type="GO" id="GO:0005199">
    <property type="term" value="F:structural constituent of cell wall"/>
    <property type="evidence" value="ECO:0007669"/>
    <property type="project" value="TreeGrafter"/>
</dbReference>
<dbReference type="GO" id="GO:0009277">
    <property type="term" value="C:fungal-type cell wall"/>
    <property type="evidence" value="ECO:0007669"/>
    <property type="project" value="TreeGrafter"/>
</dbReference>
<dbReference type="PANTHER" id="PTHR47254:SF1">
    <property type="entry name" value="CELL WALL MANNOPROTEIN CIS3-RELATED"/>
    <property type="match status" value="1"/>
</dbReference>
<feature type="region of interest" description="Disordered" evidence="6">
    <location>
        <begin position="229"/>
        <end position="312"/>
    </location>
</feature>
<dbReference type="GO" id="GO:0031505">
    <property type="term" value="P:fungal-type cell wall organization"/>
    <property type="evidence" value="ECO:0007669"/>
    <property type="project" value="TreeGrafter"/>
</dbReference>
<feature type="signal peptide" evidence="7">
    <location>
        <begin position="1"/>
        <end position="19"/>
    </location>
</feature>
<sequence length="333" mass="33285">MKLSAAFMLASSGVAAAQAVTSSIAPDAPIPSGCSTSLPYRFQIAVSLPFNSTGSASNDTNGSPNYTSGFSNYTSDLFSYNPRSPLSKRTTSSCSNNNMLVVSLSNGVLTDAKNRTGYIASNRQFQFDGPPQSGAIFTAGFSVCANNSLALGGSTVWYQCKSGSFSNLYDQDWAEQCSLMHLDVIPCAGETTLQPQNGAQMPPSPSQTTALPICQIGDGQIQAHSTSCADAPAYTPTPTGGSSPSSTLITVPGVTTSNADPVSTTSPGDGSSGDSDGSSGGSGGSSGGTSGGSNDSDGTTSPSPSESVPVTSGAGKRFAVGLLGAAVGIAIAL</sequence>
<comment type="caution">
    <text evidence="9">The sequence shown here is derived from an EMBL/GenBank/DDBJ whole genome shotgun (WGS) entry which is preliminary data.</text>
</comment>
<dbReference type="InterPro" id="IPR054508">
    <property type="entry name" value="PIR1-like_C"/>
</dbReference>
<feature type="compositionally biased region" description="Low complexity" evidence="6">
    <location>
        <begin position="292"/>
        <end position="312"/>
    </location>
</feature>
<evidence type="ECO:0000256" key="5">
    <source>
        <dbReference type="ARBA" id="ARBA00038219"/>
    </source>
</evidence>
<dbReference type="Pfam" id="PF22799">
    <property type="entry name" value="PIR1-like_C"/>
    <property type="match status" value="1"/>
</dbReference>
<evidence type="ECO:0000313" key="9">
    <source>
        <dbReference type="EMBL" id="KKA27713.1"/>
    </source>
</evidence>
<dbReference type="AlphaFoldDB" id="A0A0F4ZCZ5"/>
<feature type="compositionally biased region" description="Polar residues" evidence="6">
    <location>
        <begin position="253"/>
        <end position="262"/>
    </location>
</feature>
<keyword evidence="3" id="KW-0964">Secreted</keyword>
<name>A0A0F4ZCZ5_9PEZI</name>
<proteinExistence type="inferred from homology"/>
<evidence type="ECO:0000313" key="10">
    <source>
        <dbReference type="Proteomes" id="UP000033483"/>
    </source>
</evidence>
<keyword evidence="4 7" id="KW-0732">Signal</keyword>
<protein>
    <recommendedName>
        <fullName evidence="8">Cell wall mannoprotein PIR1-like C-terminal domain-containing protein</fullName>
    </recommendedName>
</protein>
<evidence type="ECO:0000256" key="1">
    <source>
        <dbReference type="ARBA" id="ARBA00004191"/>
    </source>
</evidence>
<dbReference type="InterPro" id="IPR051153">
    <property type="entry name" value="Yeast_CWMannoprotein_PIR"/>
</dbReference>
<comment type="similarity">
    <text evidence="5">Belongs to the PIR protein family.</text>
</comment>
<evidence type="ECO:0000256" key="6">
    <source>
        <dbReference type="SAM" id="MobiDB-lite"/>
    </source>
</evidence>
<dbReference type="PANTHER" id="PTHR47254">
    <property type="entry name" value="CELL WALL MANNOPROTEIN CIS3-RELATED"/>
    <property type="match status" value="1"/>
</dbReference>
<feature type="compositionally biased region" description="Gly residues" evidence="6">
    <location>
        <begin position="278"/>
        <end position="291"/>
    </location>
</feature>
<feature type="compositionally biased region" description="Low complexity" evidence="6">
    <location>
        <begin position="263"/>
        <end position="277"/>
    </location>
</feature>
<evidence type="ECO:0000259" key="8">
    <source>
        <dbReference type="Pfam" id="PF22799"/>
    </source>
</evidence>
<feature type="domain" description="Cell wall mannoprotein PIR1-like C-terminal" evidence="8">
    <location>
        <begin position="107"/>
        <end position="178"/>
    </location>
</feature>
<gene>
    <name evidence="9" type="ORF">TD95_002371</name>
</gene>
<dbReference type="Proteomes" id="UP000033483">
    <property type="component" value="Unassembled WGS sequence"/>
</dbReference>
<keyword evidence="10" id="KW-1185">Reference proteome</keyword>
<feature type="compositionally biased region" description="Low complexity" evidence="6">
    <location>
        <begin position="236"/>
        <end position="247"/>
    </location>
</feature>
<evidence type="ECO:0000256" key="4">
    <source>
        <dbReference type="ARBA" id="ARBA00022729"/>
    </source>
</evidence>
<comment type="subcellular location">
    <subcellularLocation>
        <location evidence="1">Secreted</location>
        <location evidence="1">Cell wall</location>
    </subcellularLocation>
</comment>